<dbReference type="PROSITE" id="PS50931">
    <property type="entry name" value="HTH_LYSR"/>
    <property type="match status" value="1"/>
</dbReference>
<keyword evidence="4" id="KW-0804">Transcription</keyword>
<feature type="domain" description="HTH lysR-type" evidence="5">
    <location>
        <begin position="6"/>
        <end position="63"/>
    </location>
</feature>
<accession>A0ABU9BD24</accession>
<protein>
    <submittedName>
        <fullName evidence="6">LysR family transcriptional regulator</fullName>
    </submittedName>
</protein>
<gene>
    <name evidence="6" type="ORF">AACH11_13140</name>
</gene>
<comment type="similarity">
    <text evidence="1">Belongs to the LysR transcriptional regulatory family.</text>
</comment>
<evidence type="ECO:0000256" key="3">
    <source>
        <dbReference type="ARBA" id="ARBA00023125"/>
    </source>
</evidence>
<evidence type="ECO:0000313" key="7">
    <source>
        <dbReference type="Proteomes" id="UP001368500"/>
    </source>
</evidence>
<proteinExistence type="inferred from homology"/>
<organism evidence="6 7">
    <name type="scientific">Pseudaquabacterium rugosum</name>
    <dbReference type="NCBI Taxonomy" id="2984194"/>
    <lineage>
        <taxon>Bacteria</taxon>
        <taxon>Pseudomonadati</taxon>
        <taxon>Pseudomonadota</taxon>
        <taxon>Betaproteobacteria</taxon>
        <taxon>Burkholderiales</taxon>
        <taxon>Sphaerotilaceae</taxon>
        <taxon>Pseudaquabacterium</taxon>
    </lineage>
</organism>
<dbReference type="InterPro" id="IPR036390">
    <property type="entry name" value="WH_DNA-bd_sf"/>
</dbReference>
<dbReference type="Pfam" id="PF03466">
    <property type="entry name" value="LysR_substrate"/>
    <property type="match status" value="1"/>
</dbReference>
<dbReference type="InterPro" id="IPR005119">
    <property type="entry name" value="LysR_subst-bd"/>
</dbReference>
<reference evidence="6 7" key="1">
    <citation type="submission" date="2024-04" db="EMBL/GenBank/DDBJ databases">
        <title>Novel species of the genus Ideonella isolated from streams.</title>
        <authorList>
            <person name="Lu H."/>
        </authorList>
    </citation>
    <scope>NUCLEOTIDE SEQUENCE [LARGE SCALE GENOMIC DNA]</scope>
    <source>
        <strain evidence="6 7">BYS139W</strain>
    </source>
</reference>
<keyword evidence="2" id="KW-0805">Transcription regulation</keyword>
<evidence type="ECO:0000259" key="5">
    <source>
        <dbReference type="PROSITE" id="PS50931"/>
    </source>
</evidence>
<evidence type="ECO:0000256" key="2">
    <source>
        <dbReference type="ARBA" id="ARBA00023015"/>
    </source>
</evidence>
<name>A0ABU9BD24_9BURK</name>
<dbReference type="Proteomes" id="UP001368500">
    <property type="component" value="Unassembled WGS sequence"/>
</dbReference>
<dbReference type="InterPro" id="IPR050389">
    <property type="entry name" value="LysR-type_TF"/>
</dbReference>
<keyword evidence="3" id="KW-0238">DNA-binding</keyword>
<keyword evidence="7" id="KW-1185">Reference proteome</keyword>
<dbReference type="PANTHER" id="PTHR30118:SF6">
    <property type="entry name" value="HTH-TYPE TRANSCRIPTIONAL REGULATOR LEUO"/>
    <property type="match status" value="1"/>
</dbReference>
<dbReference type="SUPFAM" id="SSF46785">
    <property type="entry name" value="Winged helix' DNA-binding domain"/>
    <property type="match status" value="1"/>
</dbReference>
<evidence type="ECO:0000313" key="6">
    <source>
        <dbReference type="EMBL" id="MEK8026910.1"/>
    </source>
</evidence>
<dbReference type="InterPro" id="IPR000847">
    <property type="entry name" value="LysR_HTH_N"/>
</dbReference>
<comment type="caution">
    <text evidence="6">The sequence shown here is derived from an EMBL/GenBank/DDBJ whole genome shotgun (WGS) entry which is preliminary data.</text>
</comment>
<dbReference type="SUPFAM" id="SSF53850">
    <property type="entry name" value="Periplasmic binding protein-like II"/>
    <property type="match status" value="1"/>
</dbReference>
<dbReference type="PANTHER" id="PTHR30118">
    <property type="entry name" value="HTH-TYPE TRANSCRIPTIONAL REGULATOR LEUO-RELATED"/>
    <property type="match status" value="1"/>
</dbReference>
<evidence type="ECO:0000256" key="4">
    <source>
        <dbReference type="ARBA" id="ARBA00023163"/>
    </source>
</evidence>
<sequence>MRFKNLDLNLLVVLDALLTEGSVTRAARVLHRSPSAISDALGRLREYFDDELLAPVGRQLQPTPRAESLKAMVRDILVRIETSVTAQPTFDPATTDRRFRIHVSDFTQFVLGPAVMAQTARARSKAILHFLPQAAHPHRDLEHGDADLLILPAGRVSPEHPGEALFTERFACVVWRHGPLADGPWDTARYAAASHVVMRPITAQDASAYEDTHLRRAGVERRIAATTFGFATLPSLVVGTGHVATMQASLARQLSRLWPLTLRPCPIEIPPMAQVMQWHSYRARDPGLAWLRQVMHHAAAGLTEGAAPAHAD</sequence>
<dbReference type="EMBL" id="JBBUTF010000011">
    <property type="protein sequence ID" value="MEK8026910.1"/>
    <property type="molecule type" value="Genomic_DNA"/>
</dbReference>
<evidence type="ECO:0000256" key="1">
    <source>
        <dbReference type="ARBA" id="ARBA00009437"/>
    </source>
</evidence>
<dbReference type="Pfam" id="PF00126">
    <property type="entry name" value="HTH_1"/>
    <property type="match status" value="1"/>
</dbReference>
<dbReference type="RefSeq" id="WP_341374693.1">
    <property type="nucleotide sequence ID" value="NZ_JBBUTF010000011.1"/>
</dbReference>
<dbReference type="InterPro" id="IPR036388">
    <property type="entry name" value="WH-like_DNA-bd_sf"/>
</dbReference>
<dbReference type="Gene3D" id="3.40.190.10">
    <property type="entry name" value="Periplasmic binding protein-like II"/>
    <property type="match status" value="2"/>
</dbReference>
<dbReference type="Gene3D" id="1.10.10.10">
    <property type="entry name" value="Winged helix-like DNA-binding domain superfamily/Winged helix DNA-binding domain"/>
    <property type="match status" value="1"/>
</dbReference>